<dbReference type="SUPFAM" id="SSF49503">
    <property type="entry name" value="Cupredoxins"/>
    <property type="match status" value="3"/>
</dbReference>
<dbReference type="STRING" id="1051890.A0A3N4LG33"/>
<reference evidence="8 9" key="1">
    <citation type="journal article" date="2018" name="Nat. Ecol. Evol.">
        <title>Pezizomycetes genomes reveal the molecular basis of ectomycorrhizal truffle lifestyle.</title>
        <authorList>
            <person name="Murat C."/>
            <person name="Payen T."/>
            <person name="Noel B."/>
            <person name="Kuo A."/>
            <person name="Morin E."/>
            <person name="Chen J."/>
            <person name="Kohler A."/>
            <person name="Krizsan K."/>
            <person name="Balestrini R."/>
            <person name="Da Silva C."/>
            <person name="Montanini B."/>
            <person name="Hainaut M."/>
            <person name="Levati E."/>
            <person name="Barry K.W."/>
            <person name="Belfiori B."/>
            <person name="Cichocki N."/>
            <person name="Clum A."/>
            <person name="Dockter R.B."/>
            <person name="Fauchery L."/>
            <person name="Guy J."/>
            <person name="Iotti M."/>
            <person name="Le Tacon F."/>
            <person name="Lindquist E.A."/>
            <person name="Lipzen A."/>
            <person name="Malagnac F."/>
            <person name="Mello A."/>
            <person name="Molinier V."/>
            <person name="Miyauchi S."/>
            <person name="Poulain J."/>
            <person name="Riccioni C."/>
            <person name="Rubini A."/>
            <person name="Sitrit Y."/>
            <person name="Splivallo R."/>
            <person name="Traeger S."/>
            <person name="Wang M."/>
            <person name="Zifcakova L."/>
            <person name="Wipf D."/>
            <person name="Zambonelli A."/>
            <person name="Paolocci F."/>
            <person name="Nowrousian M."/>
            <person name="Ottonello S."/>
            <person name="Baldrian P."/>
            <person name="Spatafora J.W."/>
            <person name="Henrissat B."/>
            <person name="Nagy L.G."/>
            <person name="Aury J.M."/>
            <person name="Wincker P."/>
            <person name="Grigoriev I.V."/>
            <person name="Bonfante P."/>
            <person name="Martin F.M."/>
        </authorList>
    </citation>
    <scope>NUCLEOTIDE SEQUENCE [LARGE SCALE GENOMIC DNA]</scope>
    <source>
        <strain evidence="8 9">ATCC MYA-4762</strain>
    </source>
</reference>
<dbReference type="InterPro" id="IPR011707">
    <property type="entry name" value="Cu-oxidase-like_N"/>
</dbReference>
<dbReference type="PANTHER" id="PTHR11709">
    <property type="entry name" value="MULTI-COPPER OXIDASE"/>
    <property type="match status" value="1"/>
</dbReference>
<dbReference type="Gene3D" id="2.60.40.420">
    <property type="entry name" value="Cupredoxins - blue copper proteins"/>
    <property type="match status" value="3"/>
</dbReference>
<dbReference type="Proteomes" id="UP000267821">
    <property type="component" value="Unassembled WGS sequence"/>
</dbReference>
<evidence type="ECO:0008006" key="10">
    <source>
        <dbReference type="Google" id="ProtNLM"/>
    </source>
</evidence>
<feature type="domain" description="Plastocyanin-like" evidence="7">
    <location>
        <begin position="48"/>
        <end position="151"/>
    </location>
</feature>
<dbReference type="Pfam" id="PF07732">
    <property type="entry name" value="Cu-oxidase_3"/>
    <property type="match status" value="1"/>
</dbReference>
<sequence>NTANTRSEWCNNATIKTDYEIVELVPNTEKTNYVSFPGNQFCGDGYCRDTMLVNGTFPGPPIRGNWGDWFEITVINKLGNCNGTAIHWHGVRQLHTVWEDGVPGVTQCPIAPGQSQTYRWRATQYGTSWYHSHFSLQYSDGVAGPIIIDGPTSKNYNIDNGPLVLADWYHDDSFSLYYQEVMATPSARFINTAPSVLINGQGNFTDKASTYRTNINPSQHNDNVTVYKYRIINMSTLTQFSFWIDGHDFWVVATDFVPIAPIKRQFLNVANGQRYDILIEAKTKEHLEENHPNFWIKMQIPTSMAFSNSFEVDRRPGTQNLKEVFAGDHGGRETESIEQTQPYLWDFGSSHTDSQHPNGSYVSFMIDWGNATLGLAADGISPDTWNPRFVPTVLDTVDKWTVFAIAVNWTAEPNNRVTLGLPVATRAHPIHLHGHDFVILAQSSDPFIYGHSYELDLVNPTRRDVVIVPANGFVIIAFKTDNPGTWLMHCHIAWHSSAGLVLQWVERPSEIPGLMD</sequence>
<name>A0A3N4LG33_9PEZI</name>
<feature type="non-terminal residue" evidence="8">
    <location>
        <position position="1"/>
    </location>
</feature>
<evidence type="ECO:0000256" key="2">
    <source>
        <dbReference type="ARBA" id="ARBA00022723"/>
    </source>
</evidence>
<dbReference type="InterPro" id="IPR002355">
    <property type="entry name" value="Cu_oxidase_Cu_BS"/>
</dbReference>
<protein>
    <recommendedName>
        <fullName evidence="10">Multicopper oxidase</fullName>
    </recommendedName>
</protein>
<keyword evidence="4" id="KW-0186">Copper</keyword>
<proteinExistence type="inferred from homology"/>
<dbReference type="PROSITE" id="PS00080">
    <property type="entry name" value="MULTICOPPER_OXIDASE2"/>
    <property type="match status" value="1"/>
</dbReference>
<feature type="domain" description="Plastocyanin-like" evidence="6">
    <location>
        <begin position="418"/>
        <end position="509"/>
    </location>
</feature>
<evidence type="ECO:0000259" key="7">
    <source>
        <dbReference type="Pfam" id="PF07732"/>
    </source>
</evidence>
<dbReference type="AlphaFoldDB" id="A0A3N4LG33"/>
<dbReference type="GO" id="GO:0005507">
    <property type="term" value="F:copper ion binding"/>
    <property type="evidence" value="ECO:0007669"/>
    <property type="project" value="InterPro"/>
</dbReference>
<dbReference type="PANTHER" id="PTHR11709:SF414">
    <property type="entry name" value="ADR239WP"/>
    <property type="match status" value="1"/>
</dbReference>
<evidence type="ECO:0000256" key="1">
    <source>
        <dbReference type="ARBA" id="ARBA00010609"/>
    </source>
</evidence>
<keyword evidence="9" id="KW-1185">Reference proteome</keyword>
<gene>
    <name evidence="8" type="ORF">L211DRAFT_745684</name>
</gene>
<feature type="non-terminal residue" evidence="8">
    <location>
        <position position="516"/>
    </location>
</feature>
<evidence type="ECO:0000256" key="4">
    <source>
        <dbReference type="ARBA" id="ARBA00023008"/>
    </source>
</evidence>
<evidence type="ECO:0000313" key="8">
    <source>
        <dbReference type="EMBL" id="RPB20392.1"/>
    </source>
</evidence>
<dbReference type="InterPro" id="IPR001117">
    <property type="entry name" value="Cu-oxidase_2nd"/>
</dbReference>
<dbReference type="Pfam" id="PF07731">
    <property type="entry name" value="Cu-oxidase_2"/>
    <property type="match status" value="1"/>
</dbReference>
<organism evidence="8 9">
    <name type="scientific">Terfezia boudieri ATCC MYA-4762</name>
    <dbReference type="NCBI Taxonomy" id="1051890"/>
    <lineage>
        <taxon>Eukaryota</taxon>
        <taxon>Fungi</taxon>
        <taxon>Dikarya</taxon>
        <taxon>Ascomycota</taxon>
        <taxon>Pezizomycotina</taxon>
        <taxon>Pezizomycetes</taxon>
        <taxon>Pezizales</taxon>
        <taxon>Pezizaceae</taxon>
        <taxon>Terfezia</taxon>
    </lineage>
</organism>
<comment type="similarity">
    <text evidence="1">Belongs to the multicopper oxidase family.</text>
</comment>
<evidence type="ECO:0000313" key="9">
    <source>
        <dbReference type="Proteomes" id="UP000267821"/>
    </source>
</evidence>
<evidence type="ECO:0000259" key="5">
    <source>
        <dbReference type="Pfam" id="PF00394"/>
    </source>
</evidence>
<dbReference type="FunFam" id="2.60.40.420:FF:000021">
    <property type="entry name" value="Extracellular dihydrogeodin oxidase/laccase"/>
    <property type="match status" value="1"/>
</dbReference>
<dbReference type="InterPro" id="IPR008972">
    <property type="entry name" value="Cupredoxin"/>
</dbReference>
<dbReference type="Pfam" id="PF00394">
    <property type="entry name" value="Cu-oxidase"/>
    <property type="match status" value="1"/>
</dbReference>
<keyword evidence="2" id="KW-0479">Metal-binding</keyword>
<keyword evidence="3" id="KW-0560">Oxidoreductase</keyword>
<evidence type="ECO:0000259" key="6">
    <source>
        <dbReference type="Pfam" id="PF07731"/>
    </source>
</evidence>
<dbReference type="InterPro" id="IPR045087">
    <property type="entry name" value="Cu-oxidase_fam"/>
</dbReference>
<accession>A0A3N4LG33</accession>
<dbReference type="OrthoDB" id="2121828at2759"/>
<dbReference type="GO" id="GO:0016491">
    <property type="term" value="F:oxidoreductase activity"/>
    <property type="evidence" value="ECO:0007669"/>
    <property type="project" value="UniProtKB-KW"/>
</dbReference>
<dbReference type="InterPro" id="IPR011706">
    <property type="entry name" value="Cu-oxidase_C"/>
</dbReference>
<dbReference type="InParanoid" id="A0A3N4LG33"/>
<feature type="domain" description="Plastocyanin-like" evidence="5">
    <location>
        <begin position="162"/>
        <end position="299"/>
    </location>
</feature>
<dbReference type="CDD" id="cd13854">
    <property type="entry name" value="CuRO_1_MaLCC_like"/>
    <property type="match status" value="1"/>
</dbReference>
<evidence type="ECO:0000256" key="3">
    <source>
        <dbReference type="ARBA" id="ARBA00023002"/>
    </source>
</evidence>
<dbReference type="EMBL" id="ML121572">
    <property type="protein sequence ID" value="RPB20392.1"/>
    <property type="molecule type" value="Genomic_DNA"/>
</dbReference>